<proteinExistence type="predicted"/>
<dbReference type="Proteomes" id="UP000425916">
    <property type="component" value="Chromosome"/>
</dbReference>
<keyword evidence="3" id="KW-1185">Reference proteome</keyword>
<dbReference type="Gene3D" id="3.30.565.10">
    <property type="entry name" value="Histidine kinase-like ATPase, C-terminal domain"/>
    <property type="match status" value="1"/>
</dbReference>
<name>A0A6I5ZMM0_9FIRM</name>
<keyword evidence="2" id="KW-0808">Transferase</keyword>
<dbReference type="InterPro" id="IPR003594">
    <property type="entry name" value="HATPase_dom"/>
</dbReference>
<feature type="domain" description="Histidine kinase/HSP90-like ATPase" evidence="1">
    <location>
        <begin position="54"/>
        <end position="155"/>
    </location>
</feature>
<dbReference type="CDD" id="cd16934">
    <property type="entry name" value="HATPase_RsbT-like"/>
    <property type="match status" value="1"/>
</dbReference>
<dbReference type="AlphaFoldDB" id="A0A6I5ZMM0"/>
<dbReference type="Pfam" id="PF13581">
    <property type="entry name" value="HATPase_c_2"/>
    <property type="match status" value="1"/>
</dbReference>
<evidence type="ECO:0000259" key="1">
    <source>
        <dbReference type="SMART" id="SM00387"/>
    </source>
</evidence>
<evidence type="ECO:0000313" key="3">
    <source>
        <dbReference type="Proteomes" id="UP000425916"/>
    </source>
</evidence>
<dbReference type="SUPFAM" id="SSF55874">
    <property type="entry name" value="ATPase domain of HSP90 chaperone/DNA topoisomerase II/histidine kinase"/>
    <property type="match status" value="1"/>
</dbReference>
<protein>
    <submittedName>
        <fullName evidence="2">Serine/threonine-protein kinase RsbT</fullName>
        <ecNumber evidence="2">2.7.11.1</ecNumber>
    </submittedName>
</protein>
<dbReference type="GO" id="GO:0004674">
    <property type="term" value="F:protein serine/threonine kinase activity"/>
    <property type="evidence" value="ECO:0007669"/>
    <property type="project" value="UniProtKB-EC"/>
</dbReference>
<accession>A0A6I5ZMM0</accession>
<dbReference type="EC" id="2.7.11.1" evidence="2"/>
<dbReference type="SMART" id="SM00387">
    <property type="entry name" value="HATPase_c"/>
    <property type="match status" value="1"/>
</dbReference>
<dbReference type="InterPro" id="IPR036890">
    <property type="entry name" value="HATPase_C_sf"/>
</dbReference>
<sequence length="157" mass="17652">MLYKNEHENVDIDRVFNSPAEEYDVFIRIAREEDIAVARQMAKQLAQEAGFSLADITKIATAVSELARNIYRYAGQGRIMIKKLLNEREGPYLEVIASDRGPGIAEIELVMTKGYTTYERSLGIGLSGVKRLMDSFAIYSEVGKGTVVIAGKRRRKF</sequence>
<reference evidence="2 3" key="1">
    <citation type="submission" date="2019-11" db="EMBL/GenBank/DDBJ databases">
        <title>Genome sequence of Moorella glycerini DSM11254.</title>
        <authorList>
            <person name="Poehlein A."/>
            <person name="Boeer T."/>
            <person name="Daniel R."/>
        </authorList>
    </citation>
    <scope>NUCLEOTIDE SEQUENCE [LARGE SCALE GENOMIC DNA]</scope>
    <source>
        <strain evidence="2 3">DSM 11254</strain>
    </source>
</reference>
<evidence type="ECO:0000313" key="2">
    <source>
        <dbReference type="EMBL" id="QGP90871.1"/>
    </source>
</evidence>
<dbReference type="RefSeq" id="WP_246187389.1">
    <property type="nucleotide sequence ID" value="NZ_CP046244.1"/>
</dbReference>
<keyword evidence="2" id="KW-0418">Kinase</keyword>
<dbReference type="EMBL" id="CP046244">
    <property type="protein sequence ID" value="QGP90871.1"/>
    <property type="molecule type" value="Genomic_DNA"/>
</dbReference>
<organism evidence="2 3">
    <name type="scientific">Neomoorella glycerini</name>
    <dbReference type="NCBI Taxonomy" id="55779"/>
    <lineage>
        <taxon>Bacteria</taxon>
        <taxon>Bacillati</taxon>
        <taxon>Bacillota</taxon>
        <taxon>Clostridia</taxon>
        <taxon>Neomoorellales</taxon>
        <taxon>Neomoorellaceae</taxon>
        <taxon>Neomoorella</taxon>
    </lineage>
</organism>
<gene>
    <name evidence="2" type="primary">rsbT_2</name>
    <name evidence="2" type="ORF">MGLY_01830</name>
</gene>